<evidence type="ECO:0000259" key="2">
    <source>
        <dbReference type="Pfam" id="PF20434"/>
    </source>
</evidence>
<evidence type="ECO:0000313" key="4">
    <source>
        <dbReference type="Proteomes" id="UP001500888"/>
    </source>
</evidence>
<dbReference type="Gene3D" id="3.40.50.1820">
    <property type="entry name" value="alpha/beta hydrolase"/>
    <property type="match status" value="1"/>
</dbReference>
<dbReference type="Pfam" id="PF20434">
    <property type="entry name" value="BD-FAE"/>
    <property type="match status" value="1"/>
</dbReference>
<name>A0ABP7J5L1_9ACTN</name>
<proteinExistence type="predicted"/>
<evidence type="ECO:0000256" key="1">
    <source>
        <dbReference type="ARBA" id="ARBA00022801"/>
    </source>
</evidence>
<dbReference type="Proteomes" id="UP001500888">
    <property type="component" value="Unassembled WGS sequence"/>
</dbReference>
<keyword evidence="1" id="KW-0378">Hydrolase</keyword>
<dbReference type="PANTHER" id="PTHR48081">
    <property type="entry name" value="AB HYDROLASE SUPERFAMILY PROTEIN C4A8.06C"/>
    <property type="match status" value="1"/>
</dbReference>
<organism evidence="3 4">
    <name type="scientific">Sphaerisporangium flaviroseum</name>
    <dbReference type="NCBI Taxonomy" id="509199"/>
    <lineage>
        <taxon>Bacteria</taxon>
        <taxon>Bacillati</taxon>
        <taxon>Actinomycetota</taxon>
        <taxon>Actinomycetes</taxon>
        <taxon>Streptosporangiales</taxon>
        <taxon>Streptosporangiaceae</taxon>
        <taxon>Sphaerisporangium</taxon>
    </lineage>
</organism>
<accession>A0ABP7J5L1</accession>
<comment type="caution">
    <text evidence="3">The sequence shown here is derived from an EMBL/GenBank/DDBJ whole genome shotgun (WGS) entry which is preliminary data.</text>
</comment>
<dbReference type="EMBL" id="BAAAZR010000038">
    <property type="protein sequence ID" value="GAA3835311.1"/>
    <property type="molecule type" value="Genomic_DNA"/>
</dbReference>
<protein>
    <recommendedName>
        <fullName evidence="2">BD-FAE-like domain-containing protein</fullName>
    </recommendedName>
</protein>
<sequence>MKPVLVWVHGGAWRARAASERSRGILAAHGLDVVPVTHRLSTQATWPAQLDDVRAAARKARADHPGVPLLVGGISSGAHLALHLGLRGVDGPDDVTAVIACSPPLDPLAADWPECRVPGSPWTRLLGHVPSAGDEMTADATPANHVGNGLPVLLVHGADDTVVPPTQTLDLTNALLASGHPVTAYLTTAGHDVDLAGDDARQVTASFLERWGRAPRPG</sequence>
<dbReference type="RefSeq" id="WP_344949466.1">
    <property type="nucleotide sequence ID" value="NZ_BAAAZR010000038.1"/>
</dbReference>
<keyword evidence="4" id="KW-1185">Reference proteome</keyword>
<dbReference type="PANTHER" id="PTHR48081:SF13">
    <property type="entry name" value="ALPHA_BETA HYDROLASE"/>
    <property type="match status" value="1"/>
</dbReference>
<dbReference type="InterPro" id="IPR029058">
    <property type="entry name" value="AB_hydrolase_fold"/>
</dbReference>
<dbReference type="SUPFAM" id="SSF53474">
    <property type="entry name" value="alpha/beta-Hydrolases"/>
    <property type="match status" value="1"/>
</dbReference>
<reference evidence="4" key="1">
    <citation type="journal article" date="2019" name="Int. J. Syst. Evol. Microbiol.">
        <title>The Global Catalogue of Microorganisms (GCM) 10K type strain sequencing project: providing services to taxonomists for standard genome sequencing and annotation.</title>
        <authorList>
            <consortium name="The Broad Institute Genomics Platform"/>
            <consortium name="The Broad Institute Genome Sequencing Center for Infectious Disease"/>
            <person name="Wu L."/>
            <person name="Ma J."/>
        </authorList>
    </citation>
    <scope>NUCLEOTIDE SEQUENCE [LARGE SCALE GENOMIC DNA]</scope>
    <source>
        <strain evidence="4">JCM 16908</strain>
    </source>
</reference>
<feature type="domain" description="BD-FAE-like" evidence="2">
    <location>
        <begin position="3"/>
        <end position="175"/>
    </location>
</feature>
<gene>
    <name evidence="3" type="ORF">GCM10022226_66070</name>
</gene>
<dbReference type="InterPro" id="IPR050300">
    <property type="entry name" value="GDXG_lipolytic_enzyme"/>
</dbReference>
<dbReference type="InterPro" id="IPR049492">
    <property type="entry name" value="BD-FAE-like_dom"/>
</dbReference>
<evidence type="ECO:0000313" key="3">
    <source>
        <dbReference type="EMBL" id="GAA3835311.1"/>
    </source>
</evidence>